<accession>A0A645D8I1</accession>
<dbReference type="EMBL" id="VSSQ01033833">
    <property type="protein sequence ID" value="MPM85561.1"/>
    <property type="molecule type" value="Genomic_DNA"/>
</dbReference>
<comment type="caution">
    <text evidence="1">The sequence shown here is derived from an EMBL/GenBank/DDBJ whole genome shotgun (WGS) entry which is preliminary data.</text>
</comment>
<reference evidence="1" key="1">
    <citation type="submission" date="2019-08" db="EMBL/GenBank/DDBJ databases">
        <authorList>
            <person name="Kucharzyk K."/>
            <person name="Murdoch R.W."/>
            <person name="Higgins S."/>
            <person name="Loffler F."/>
        </authorList>
    </citation>
    <scope>NUCLEOTIDE SEQUENCE</scope>
</reference>
<proteinExistence type="predicted"/>
<protein>
    <submittedName>
        <fullName evidence="1">Uncharacterized protein</fullName>
    </submittedName>
</protein>
<evidence type="ECO:0000313" key="1">
    <source>
        <dbReference type="EMBL" id="MPM85561.1"/>
    </source>
</evidence>
<gene>
    <name evidence="1" type="ORF">SDC9_132642</name>
</gene>
<organism evidence="1">
    <name type="scientific">bioreactor metagenome</name>
    <dbReference type="NCBI Taxonomy" id="1076179"/>
    <lineage>
        <taxon>unclassified sequences</taxon>
        <taxon>metagenomes</taxon>
        <taxon>ecological metagenomes</taxon>
    </lineage>
</organism>
<sequence length="296" mass="32480">MALQLRAHQVIRGAGAHRQVEGAHQPLRLQVVGQQRGLPHRDAQAFDSRLPGQHRCAEAHALGAGNVFVIAAQARPRGPVVLAVVRDKQTGAQQRARIGWIGRVLLEKIRAAHRLDDVLEQKVCVLPLPRPIAHLDRQIDGVAVEVHGLYRVGDDHRNVLVARMKIRQARDQPLGGKGGVGLDAQRVVRPAAHDAGRGLGDGFEGRGDLLAVVHARLRQADAVALAAEQLYAQIGLQHVELLADRRLADVQLLRRLGQILGAHDGVKHLQWIERRQLFRHGVIVGAPTRGPRLWRG</sequence>
<dbReference type="AlphaFoldDB" id="A0A645D8I1"/>
<name>A0A645D8I1_9ZZZZ</name>